<dbReference type="Pfam" id="PF17227">
    <property type="entry name" value="DUF5302"/>
    <property type="match status" value="1"/>
</dbReference>
<name>A0ABS7G179_9ACTN</name>
<evidence type="ECO:0000313" key="3">
    <source>
        <dbReference type="Proteomes" id="UP000774570"/>
    </source>
</evidence>
<evidence type="ECO:0000313" key="2">
    <source>
        <dbReference type="EMBL" id="MBW8486464.1"/>
    </source>
</evidence>
<keyword evidence="3" id="KW-1185">Reference proteome</keyword>
<reference evidence="2 3" key="1">
    <citation type="submission" date="2021-07" db="EMBL/GenBank/DDBJ databases">
        <title>Actinomadura sp. PM05-2 isolated from lichen.</title>
        <authorList>
            <person name="Somphong A."/>
            <person name="Phongsopitanun W."/>
            <person name="Tanasupawat S."/>
            <person name="Peongsungnone V."/>
        </authorList>
    </citation>
    <scope>NUCLEOTIDE SEQUENCE [LARGE SCALE GENOMIC DNA]</scope>
    <source>
        <strain evidence="2 3">PM05-2</strain>
    </source>
</reference>
<feature type="region of interest" description="Disordered" evidence="1">
    <location>
        <begin position="1"/>
        <end position="67"/>
    </location>
</feature>
<feature type="compositionally biased region" description="Low complexity" evidence="1">
    <location>
        <begin position="1"/>
        <end position="17"/>
    </location>
</feature>
<proteinExistence type="predicted"/>
<feature type="compositionally biased region" description="Basic and acidic residues" evidence="1">
    <location>
        <begin position="18"/>
        <end position="34"/>
    </location>
</feature>
<sequence length="67" mass="6879">MADVPAEPEGADGAAAGDDVKRRFREALDRKRDAASGNAAGGGGKDGKVRGAHSRAGGQRQFRRKSG</sequence>
<accession>A0ABS7G179</accession>
<dbReference type="RefSeq" id="WP_220169705.1">
    <property type="nucleotide sequence ID" value="NZ_JAIBOA010000024.1"/>
</dbReference>
<comment type="caution">
    <text evidence="2">The sequence shown here is derived from an EMBL/GenBank/DDBJ whole genome shotgun (WGS) entry which is preliminary data.</text>
</comment>
<dbReference type="InterPro" id="IPR035172">
    <property type="entry name" value="DUF5302"/>
</dbReference>
<evidence type="ECO:0000256" key="1">
    <source>
        <dbReference type="SAM" id="MobiDB-lite"/>
    </source>
</evidence>
<gene>
    <name evidence="2" type="ORF">K1Y72_29140</name>
</gene>
<organism evidence="2 3">
    <name type="scientific">Actinomadura parmotrematis</name>
    <dbReference type="NCBI Taxonomy" id="2864039"/>
    <lineage>
        <taxon>Bacteria</taxon>
        <taxon>Bacillati</taxon>
        <taxon>Actinomycetota</taxon>
        <taxon>Actinomycetes</taxon>
        <taxon>Streptosporangiales</taxon>
        <taxon>Thermomonosporaceae</taxon>
        <taxon>Actinomadura</taxon>
    </lineage>
</organism>
<dbReference type="Proteomes" id="UP000774570">
    <property type="component" value="Unassembled WGS sequence"/>
</dbReference>
<protein>
    <submittedName>
        <fullName evidence="2">DUF5302 domain-containing protein</fullName>
    </submittedName>
</protein>
<dbReference type="EMBL" id="JAIBOA010000024">
    <property type="protein sequence ID" value="MBW8486464.1"/>
    <property type="molecule type" value="Genomic_DNA"/>
</dbReference>